<dbReference type="SUPFAM" id="SSF46785">
    <property type="entry name" value="Winged helix' DNA-binding domain"/>
    <property type="match status" value="1"/>
</dbReference>
<dbReference type="GO" id="GO:0003677">
    <property type="term" value="F:DNA binding"/>
    <property type="evidence" value="ECO:0007669"/>
    <property type="project" value="UniProtKB-KW"/>
</dbReference>
<dbReference type="InterPro" id="IPR036388">
    <property type="entry name" value="WH-like_DNA-bd_sf"/>
</dbReference>
<keyword evidence="1" id="KW-0805">Transcription regulation</keyword>
<evidence type="ECO:0000256" key="3">
    <source>
        <dbReference type="ARBA" id="ARBA00023163"/>
    </source>
</evidence>
<evidence type="ECO:0000259" key="5">
    <source>
        <dbReference type="PROSITE" id="PS51078"/>
    </source>
</evidence>
<dbReference type="Pfam" id="PF01614">
    <property type="entry name" value="IclR_C"/>
    <property type="match status" value="1"/>
</dbReference>
<dbReference type="FunFam" id="1.10.10.10:FF:000056">
    <property type="entry name" value="IclR family transcriptional regulator"/>
    <property type="match status" value="1"/>
</dbReference>
<dbReference type="Gene3D" id="3.30.450.40">
    <property type="match status" value="1"/>
</dbReference>
<dbReference type="GO" id="GO:0045892">
    <property type="term" value="P:negative regulation of DNA-templated transcription"/>
    <property type="evidence" value="ECO:0007669"/>
    <property type="project" value="TreeGrafter"/>
</dbReference>
<organism evidence="6">
    <name type="scientific">uncultured delta proteobacterium</name>
    <dbReference type="NCBI Taxonomy" id="34034"/>
    <lineage>
        <taxon>Bacteria</taxon>
        <taxon>Deltaproteobacteria</taxon>
        <taxon>environmental samples</taxon>
    </lineage>
</organism>
<protein>
    <submittedName>
        <fullName evidence="6">Transcriptional regulator, IclR family</fullName>
    </submittedName>
</protein>
<gene>
    <name evidence="6" type="ORF">KL86DPRO_11843</name>
</gene>
<name>A0A212JMX4_9DELT</name>
<dbReference type="InterPro" id="IPR050707">
    <property type="entry name" value="HTH_MetabolicPath_Reg"/>
</dbReference>
<dbReference type="InterPro" id="IPR036390">
    <property type="entry name" value="WH_DNA-bd_sf"/>
</dbReference>
<sequence>MPRGCADIRLRLNSETRGFPPWHGNPFILNFKGGGMDMENTPGAGSTVKSLRSALQLLELVGKERNGARVKDLAAASGVNTASVSKMLSTLAAQGFVRKDDATRRYFLGFKLIELGTRLIESLDIRAAARPILEELEDATNEVINLAAYHIGDLIYIDKYEGTKSLRMHSKIGGRADWVNTAVGKAVFANLPDHEKAYLQERFTFTPKTPASITSREVFLAQISEVRAKGYAVDVEENEMGILCVGAAVFDYSGKPVGAVSISWPVVRGGLERLHTLQEPLRAACAAISRAMGYRG</sequence>
<dbReference type="InterPro" id="IPR029016">
    <property type="entry name" value="GAF-like_dom_sf"/>
</dbReference>
<dbReference type="AlphaFoldDB" id="A0A212JMX4"/>
<dbReference type="Gene3D" id="1.10.10.10">
    <property type="entry name" value="Winged helix-like DNA-binding domain superfamily/Winged helix DNA-binding domain"/>
    <property type="match status" value="1"/>
</dbReference>
<dbReference type="PROSITE" id="PS51078">
    <property type="entry name" value="ICLR_ED"/>
    <property type="match status" value="1"/>
</dbReference>
<evidence type="ECO:0000313" key="6">
    <source>
        <dbReference type="EMBL" id="SBW00789.1"/>
    </source>
</evidence>
<evidence type="ECO:0000256" key="1">
    <source>
        <dbReference type="ARBA" id="ARBA00023015"/>
    </source>
</evidence>
<keyword evidence="3" id="KW-0804">Transcription</keyword>
<dbReference type="InterPro" id="IPR014757">
    <property type="entry name" value="Tscrpt_reg_IclR_C"/>
</dbReference>
<evidence type="ECO:0000256" key="2">
    <source>
        <dbReference type="ARBA" id="ARBA00023125"/>
    </source>
</evidence>
<dbReference type="Pfam" id="PF09339">
    <property type="entry name" value="HTH_IclR"/>
    <property type="match status" value="1"/>
</dbReference>
<reference evidence="6" key="1">
    <citation type="submission" date="2016-04" db="EMBL/GenBank/DDBJ databases">
        <authorList>
            <person name="Evans L.H."/>
            <person name="Alamgir A."/>
            <person name="Owens N."/>
            <person name="Weber N.D."/>
            <person name="Virtaneva K."/>
            <person name="Barbian K."/>
            <person name="Babar A."/>
            <person name="Rosenke K."/>
        </authorList>
    </citation>
    <scope>NUCLEOTIDE SEQUENCE</scope>
    <source>
        <strain evidence="6">86</strain>
    </source>
</reference>
<dbReference type="EMBL" id="FLUQ01000001">
    <property type="protein sequence ID" value="SBW00789.1"/>
    <property type="molecule type" value="Genomic_DNA"/>
</dbReference>
<feature type="domain" description="HTH iclR-type" evidence="4">
    <location>
        <begin position="48"/>
        <end position="110"/>
    </location>
</feature>
<dbReference type="PANTHER" id="PTHR30136">
    <property type="entry name" value="HELIX-TURN-HELIX TRANSCRIPTIONAL REGULATOR, ICLR FAMILY"/>
    <property type="match status" value="1"/>
</dbReference>
<proteinExistence type="predicted"/>
<keyword evidence="2" id="KW-0238">DNA-binding</keyword>
<feature type="domain" description="IclR-ED" evidence="5">
    <location>
        <begin position="111"/>
        <end position="294"/>
    </location>
</feature>
<dbReference type="GO" id="GO:0003700">
    <property type="term" value="F:DNA-binding transcription factor activity"/>
    <property type="evidence" value="ECO:0007669"/>
    <property type="project" value="TreeGrafter"/>
</dbReference>
<dbReference type="PANTHER" id="PTHR30136:SF35">
    <property type="entry name" value="HTH-TYPE TRANSCRIPTIONAL REGULATOR RV1719"/>
    <property type="match status" value="1"/>
</dbReference>
<accession>A0A212JMX4</accession>
<dbReference type="PROSITE" id="PS51077">
    <property type="entry name" value="HTH_ICLR"/>
    <property type="match status" value="1"/>
</dbReference>
<dbReference type="InterPro" id="IPR005471">
    <property type="entry name" value="Tscrpt_reg_IclR_N"/>
</dbReference>
<dbReference type="SMART" id="SM00346">
    <property type="entry name" value="HTH_ICLR"/>
    <property type="match status" value="1"/>
</dbReference>
<evidence type="ECO:0000259" key="4">
    <source>
        <dbReference type="PROSITE" id="PS51077"/>
    </source>
</evidence>
<dbReference type="SUPFAM" id="SSF55781">
    <property type="entry name" value="GAF domain-like"/>
    <property type="match status" value="1"/>
</dbReference>